<evidence type="ECO:0000256" key="4">
    <source>
        <dbReference type="ARBA" id="ARBA00022705"/>
    </source>
</evidence>
<keyword evidence="2 8" id="KW-0808">Transferase</keyword>
<sequence>MAGKLDPRRLAAFLQSPPEDCRLVLLVGDDEGLIAERAATLVRAVAGDDPLCRAEAGKEEMRDAGALAATAAAMPLMGGRVAVRVRDARDAWAEAARQALGGPGAGLVVMEGAGLTARSKLRTIVADHPRGMVIECYAERGRDLANSIGRILGELGAAAEPEALDWLTERAGEDRLALRRALEVLALHAEPGARITVEDAMAVLGEGSLLDLDEALLAATMGEAGAADRAIARAMAEGANPIQVIRAALRHVQRLHQAALAVANGASPGDAIGALRPPVFWKAKPGMERALRKWNPARLEALGAALLRAERHCKTTALPAETVARQAVLGITRGAR</sequence>
<dbReference type="PANTHER" id="PTHR34388">
    <property type="entry name" value="DNA POLYMERASE III SUBUNIT DELTA"/>
    <property type="match status" value="1"/>
</dbReference>
<evidence type="ECO:0000256" key="7">
    <source>
        <dbReference type="ARBA" id="ARBA00049244"/>
    </source>
</evidence>
<evidence type="ECO:0000256" key="3">
    <source>
        <dbReference type="ARBA" id="ARBA00022695"/>
    </source>
</evidence>
<protein>
    <recommendedName>
        <fullName evidence="1">DNA-directed DNA polymerase</fullName>
        <ecNumber evidence="1">2.7.7.7</ecNumber>
    </recommendedName>
</protein>
<dbReference type="RefSeq" id="WP_301591327.1">
    <property type="nucleotide sequence ID" value="NZ_JAPFQI010000014.1"/>
</dbReference>
<evidence type="ECO:0000256" key="1">
    <source>
        <dbReference type="ARBA" id="ARBA00012417"/>
    </source>
</evidence>
<accession>A0ABT3NYB9</accession>
<evidence type="ECO:0000313" key="9">
    <source>
        <dbReference type="Proteomes" id="UP001526430"/>
    </source>
</evidence>
<dbReference type="InterPro" id="IPR027417">
    <property type="entry name" value="P-loop_NTPase"/>
</dbReference>
<keyword evidence="4" id="KW-0235">DNA replication</keyword>
<proteinExistence type="inferred from homology"/>
<dbReference type="EMBL" id="JAPFQI010000014">
    <property type="protein sequence ID" value="MCW8087161.1"/>
    <property type="molecule type" value="Genomic_DNA"/>
</dbReference>
<dbReference type="InterPro" id="IPR008921">
    <property type="entry name" value="DNA_pol3_clamp-load_cplx_C"/>
</dbReference>
<comment type="caution">
    <text evidence="8">The sequence shown here is derived from an EMBL/GenBank/DDBJ whole genome shotgun (WGS) entry which is preliminary data.</text>
</comment>
<dbReference type="SUPFAM" id="SSF52540">
    <property type="entry name" value="P-loop containing nucleoside triphosphate hydrolases"/>
    <property type="match status" value="1"/>
</dbReference>
<dbReference type="EC" id="2.7.7.7" evidence="1"/>
<comment type="similarity">
    <text evidence="6">Belongs to the DNA polymerase HolA subunit family.</text>
</comment>
<dbReference type="InterPro" id="IPR005790">
    <property type="entry name" value="DNA_polIII_delta"/>
</dbReference>
<comment type="catalytic activity">
    <reaction evidence="7">
        <text>DNA(n) + a 2'-deoxyribonucleoside 5'-triphosphate = DNA(n+1) + diphosphate</text>
        <dbReference type="Rhea" id="RHEA:22508"/>
        <dbReference type="Rhea" id="RHEA-COMP:17339"/>
        <dbReference type="Rhea" id="RHEA-COMP:17340"/>
        <dbReference type="ChEBI" id="CHEBI:33019"/>
        <dbReference type="ChEBI" id="CHEBI:61560"/>
        <dbReference type="ChEBI" id="CHEBI:173112"/>
        <dbReference type="EC" id="2.7.7.7"/>
    </reaction>
</comment>
<dbReference type="GO" id="GO:0003887">
    <property type="term" value="F:DNA-directed DNA polymerase activity"/>
    <property type="evidence" value="ECO:0007669"/>
    <property type="project" value="UniProtKB-EC"/>
</dbReference>
<keyword evidence="9" id="KW-1185">Reference proteome</keyword>
<gene>
    <name evidence="8" type="primary">holA</name>
    <name evidence="8" type="ORF">OF850_16125</name>
</gene>
<keyword evidence="3 8" id="KW-0548">Nucleotidyltransferase</keyword>
<dbReference type="Gene3D" id="1.20.272.10">
    <property type="match status" value="1"/>
</dbReference>
<evidence type="ECO:0000256" key="2">
    <source>
        <dbReference type="ARBA" id="ARBA00022679"/>
    </source>
</evidence>
<evidence type="ECO:0000256" key="5">
    <source>
        <dbReference type="ARBA" id="ARBA00022932"/>
    </source>
</evidence>
<dbReference type="NCBIfam" id="TIGR01128">
    <property type="entry name" value="holA"/>
    <property type="match status" value="1"/>
</dbReference>
<evidence type="ECO:0000313" key="8">
    <source>
        <dbReference type="EMBL" id="MCW8087161.1"/>
    </source>
</evidence>
<dbReference type="Proteomes" id="UP001526430">
    <property type="component" value="Unassembled WGS sequence"/>
</dbReference>
<reference evidence="8 9" key="1">
    <citation type="submission" date="2022-10" db="EMBL/GenBank/DDBJ databases">
        <title>Roseococcus glaciei nov., sp. nov., isolated from glacier.</title>
        <authorList>
            <person name="Liu Q."/>
            <person name="Xin Y.-H."/>
        </authorList>
    </citation>
    <scope>NUCLEOTIDE SEQUENCE [LARGE SCALE GENOMIC DNA]</scope>
    <source>
        <strain evidence="8 9">MDT2-1-1</strain>
    </source>
</reference>
<dbReference type="SUPFAM" id="SSF48019">
    <property type="entry name" value="post-AAA+ oligomerization domain-like"/>
    <property type="match status" value="1"/>
</dbReference>
<evidence type="ECO:0000256" key="6">
    <source>
        <dbReference type="ARBA" id="ARBA00034754"/>
    </source>
</evidence>
<keyword evidence="5" id="KW-0239">DNA-directed DNA polymerase</keyword>
<dbReference type="PANTHER" id="PTHR34388:SF1">
    <property type="entry name" value="DNA POLYMERASE III SUBUNIT DELTA"/>
    <property type="match status" value="1"/>
</dbReference>
<name>A0ABT3NYB9_9PROT</name>
<organism evidence="8 9">
    <name type="scientific">Sabulicella glaciei</name>
    <dbReference type="NCBI Taxonomy" id="2984948"/>
    <lineage>
        <taxon>Bacteria</taxon>
        <taxon>Pseudomonadati</taxon>
        <taxon>Pseudomonadota</taxon>
        <taxon>Alphaproteobacteria</taxon>
        <taxon>Acetobacterales</taxon>
        <taxon>Acetobacteraceae</taxon>
        <taxon>Sabulicella</taxon>
    </lineage>
</organism>